<dbReference type="Proteomes" id="UP001642360">
    <property type="component" value="Unassembled WGS sequence"/>
</dbReference>
<proteinExistence type="predicted"/>
<dbReference type="SMART" id="SM00504">
    <property type="entry name" value="Ubox"/>
    <property type="match status" value="1"/>
</dbReference>
<dbReference type="GO" id="GO:0061630">
    <property type="term" value="F:ubiquitin protein ligase activity"/>
    <property type="evidence" value="ECO:0007669"/>
    <property type="project" value="UniProtKB-UniRule"/>
</dbReference>
<dbReference type="Pfam" id="PF04564">
    <property type="entry name" value="U-box"/>
    <property type="match status" value="1"/>
</dbReference>
<dbReference type="EC" id="2.3.2.27" evidence="5"/>
<gene>
    <name evidence="7" type="ORF">ILEXP_LOCUS35856</name>
</gene>
<dbReference type="InterPro" id="IPR003613">
    <property type="entry name" value="Ubox_domain"/>
</dbReference>
<keyword evidence="8" id="KW-1185">Reference proteome</keyword>
<dbReference type="InterPro" id="IPR013083">
    <property type="entry name" value="Znf_RING/FYVE/PHD"/>
</dbReference>
<comment type="pathway">
    <text evidence="2 5">Protein modification; protein ubiquitination.</text>
</comment>
<dbReference type="EMBL" id="CAUOFW020004638">
    <property type="protein sequence ID" value="CAK9166628.1"/>
    <property type="molecule type" value="Genomic_DNA"/>
</dbReference>
<organism evidence="7 8">
    <name type="scientific">Ilex paraguariensis</name>
    <name type="common">yerba mate</name>
    <dbReference type="NCBI Taxonomy" id="185542"/>
    <lineage>
        <taxon>Eukaryota</taxon>
        <taxon>Viridiplantae</taxon>
        <taxon>Streptophyta</taxon>
        <taxon>Embryophyta</taxon>
        <taxon>Tracheophyta</taxon>
        <taxon>Spermatophyta</taxon>
        <taxon>Magnoliopsida</taxon>
        <taxon>eudicotyledons</taxon>
        <taxon>Gunneridae</taxon>
        <taxon>Pentapetalae</taxon>
        <taxon>asterids</taxon>
        <taxon>campanulids</taxon>
        <taxon>Aquifoliales</taxon>
        <taxon>Aquifoliaceae</taxon>
        <taxon>Ilex</taxon>
    </lineage>
</organism>
<dbReference type="SUPFAM" id="SSF48371">
    <property type="entry name" value="ARM repeat"/>
    <property type="match status" value="1"/>
</dbReference>
<dbReference type="PANTHER" id="PTHR22849">
    <property type="entry name" value="WDSAM1 PROTEIN"/>
    <property type="match status" value="1"/>
</dbReference>
<dbReference type="SUPFAM" id="SSF57850">
    <property type="entry name" value="RING/U-box"/>
    <property type="match status" value="1"/>
</dbReference>
<comment type="catalytic activity">
    <reaction evidence="1 5">
        <text>S-ubiquitinyl-[E2 ubiquitin-conjugating enzyme]-L-cysteine + [acceptor protein]-L-lysine = [E2 ubiquitin-conjugating enzyme]-L-cysteine + N(6)-ubiquitinyl-[acceptor protein]-L-lysine.</text>
        <dbReference type="EC" id="2.3.2.27"/>
    </reaction>
</comment>
<evidence type="ECO:0000313" key="7">
    <source>
        <dbReference type="EMBL" id="CAK9166628.1"/>
    </source>
</evidence>
<dbReference type="InterPro" id="IPR045185">
    <property type="entry name" value="PUB22/23/24-like"/>
</dbReference>
<evidence type="ECO:0000256" key="1">
    <source>
        <dbReference type="ARBA" id="ARBA00000900"/>
    </source>
</evidence>
<dbReference type="AlphaFoldDB" id="A0ABC8TB57"/>
<dbReference type="Gene3D" id="1.25.10.10">
    <property type="entry name" value="Leucine-rich Repeat Variant"/>
    <property type="match status" value="1"/>
</dbReference>
<name>A0ABC8TB57_9AQUA</name>
<dbReference type="GO" id="GO:0016567">
    <property type="term" value="P:protein ubiquitination"/>
    <property type="evidence" value="ECO:0007669"/>
    <property type="project" value="UniProtKB-UniRule"/>
</dbReference>
<accession>A0ABC8TB57</accession>
<keyword evidence="4 5" id="KW-0833">Ubl conjugation pathway</keyword>
<evidence type="ECO:0000259" key="6">
    <source>
        <dbReference type="PROSITE" id="PS51698"/>
    </source>
</evidence>
<dbReference type="PANTHER" id="PTHR22849:SF128">
    <property type="entry name" value="U-BOX DOMAIN-CONTAINING PROTEIN"/>
    <property type="match status" value="1"/>
</dbReference>
<sequence>IMKDPVTAVTGITYDRESIEHWLSTAEDVTCPYTKQPLPRDSELTPNHMLRRLIQAWCIENAKNGIDPIPTPKSPLNKSVVLKLLRELNAPQVHVSTLKKIDAIVNENEKNRKFMEETSGATKAMVFFFIKCFKEGRTEGLEEALRILHLIWSPTNDNKQIVKENFDLVQSIIWVLQTDMDNHVTVKIYAVAVLKMVVEYASSCLLERLKPDFFKETVKILQENISQQAVKSVLQVLNEVCPWGRNRIKIVEAGAVFELVEMELQKPDKNITELIFCLLAHLCSCADGRAQLLNHAGGIAMLAKRTLRVSPATDDRAIHILALIAKFSATQEVLSEMLRVGGVAKLCMVIQADCAAYLKKKAREVLRLHSKVWSNSLV</sequence>
<dbReference type="Pfam" id="PF25598">
    <property type="entry name" value="ARM_PUB"/>
    <property type="match status" value="1"/>
</dbReference>
<evidence type="ECO:0000256" key="5">
    <source>
        <dbReference type="RuleBase" id="RU369093"/>
    </source>
</evidence>
<keyword evidence="3 5" id="KW-0808">Transferase</keyword>
<dbReference type="PROSITE" id="PS51698">
    <property type="entry name" value="U_BOX"/>
    <property type="match status" value="1"/>
</dbReference>
<feature type="domain" description="U-box" evidence="6">
    <location>
        <begin position="1"/>
        <end position="64"/>
    </location>
</feature>
<evidence type="ECO:0000256" key="4">
    <source>
        <dbReference type="ARBA" id="ARBA00022786"/>
    </source>
</evidence>
<evidence type="ECO:0000313" key="8">
    <source>
        <dbReference type="Proteomes" id="UP001642360"/>
    </source>
</evidence>
<comment type="caution">
    <text evidence="7">The sequence shown here is derived from an EMBL/GenBank/DDBJ whole genome shotgun (WGS) entry which is preliminary data.</text>
</comment>
<dbReference type="InterPro" id="IPR016024">
    <property type="entry name" value="ARM-type_fold"/>
</dbReference>
<feature type="non-terminal residue" evidence="7">
    <location>
        <position position="1"/>
    </location>
</feature>
<dbReference type="InterPro" id="IPR058678">
    <property type="entry name" value="ARM_PUB"/>
</dbReference>
<evidence type="ECO:0000256" key="3">
    <source>
        <dbReference type="ARBA" id="ARBA00022679"/>
    </source>
</evidence>
<dbReference type="Gene3D" id="3.30.40.10">
    <property type="entry name" value="Zinc/RING finger domain, C3HC4 (zinc finger)"/>
    <property type="match status" value="1"/>
</dbReference>
<dbReference type="InterPro" id="IPR011989">
    <property type="entry name" value="ARM-like"/>
</dbReference>
<protein>
    <recommendedName>
        <fullName evidence="5 6">U-box domain-containing protein</fullName>
        <ecNumber evidence="5">2.3.2.27</ecNumber>
    </recommendedName>
    <alternativeName>
        <fullName evidence="5">RING-type E3 ubiquitin transferase PUB</fullName>
    </alternativeName>
</protein>
<comment type="function">
    <text evidence="5">Functions as an E3 ubiquitin ligase.</text>
</comment>
<reference evidence="7 8" key="1">
    <citation type="submission" date="2024-02" db="EMBL/GenBank/DDBJ databases">
        <authorList>
            <person name="Vignale AGUSTIN F."/>
            <person name="Sosa J E."/>
            <person name="Modenutti C."/>
        </authorList>
    </citation>
    <scope>NUCLEOTIDE SEQUENCE [LARGE SCALE GENOMIC DNA]</scope>
</reference>
<evidence type="ECO:0000256" key="2">
    <source>
        <dbReference type="ARBA" id="ARBA00004906"/>
    </source>
</evidence>